<feature type="compositionally biased region" description="Pro residues" evidence="1">
    <location>
        <begin position="234"/>
        <end position="243"/>
    </location>
</feature>
<protein>
    <submittedName>
        <fullName evidence="3">DUF4191 family protein</fullName>
    </submittedName>
</protein>
<evidence type="ECO:0000256" key="2">
    <source>
        <dbReference type="SAM" id="Phobius"/>
    </source>
</evidence>
<keyword evidence="2" id="KW-1133">Transmembrane helix</keyword>
<reference evidence="3 4" key="1">
    <citation type="submission" date="2020-03" db="EMBL/GenBank/DDBJ databases">
        <title>Propioniciclava sp. nov., isolated from Hydrophilus acuminatus.</title>
        <authorList>
            <person name="Hyun D.-W."/>
            <person name="Bae J.-W."/>
        </authorList>
    </citation>
    <scope>NUCLEOTIDE SEQUENCE [LARGE SCALE GENOMIC DNA]</scope>
    <source>
        <strain evidence="3 4">HDW11</strain>
    </source>
</reference>
<dbReference type="Pfam" id="PF13829">
    <property type="entry name" value="DUF4191"/>
    <property type="match status" value="1"/>
</dbReference>
<feature type="transmembrane region" description="Helical" evidence="2">
    <location>
        <begin position="53"/>
        <end position="73"/>
    </location>
</feature>
<dbReference type="RefSeq" id="WP_166233974.1">
    <property type="nucleotide sequence ID" value="NZ_CP049865.1"/>
</dbReference>
<dbReference type="Proteomes" id="UP000501058">
    <property type="component" value="Chromosome"/>
</dbReference>
<evidence type="ECO:0000313" key="3">
    <source>
        <dbReference type="EMBL" id="QIK72902.1"/>
    </source>
</evidence>
<keyword evidence="4" id="KW-1185">Reference proteome</keyword>
<evidence type="ECO:0000256" key="1">
    <source>
        <dbReference type="SAM" id="MobiDB-lite"/>
    </source>
</evidence>
<keyword evidence="2" id="KW-0472">Membrane</keyword>
<dbReference type="KEGG" id="prv:G7070_12285"/>
<feature type="region of interest" description="Disordered" evidence="1">
    <location>
        <begin position="1"/>
        <end position="30"/>
    </location>
</feature>
<feature type="transmembrane region" description="Helical" evidence="2">
    <location>
        <begin position="79"/>
        <end position="99"/>
    </location>
</feature>
<dbReference type="EMBL" id="CP049865">
    <property type="protein sequence ID" value="QIK72902.1"/>
    <property type="molecule type" value="Genomic_DNA"/>
</dbReference>
<dbReference type="AlphaFoldDB" id="A0A6G7Y7V9"/>
<evidence type="ECO:0000313" key="4">
    <source>
        <dbReference type="Proteomes" id="UP000501058"/>
    </source>
</evidence>
<accession>A0A6G7Y7V9</accession>
<feature type="region of interest" description="Disordered" evidence="1">
    <location>
        <begin position="232"/>
        <end position="254"/>
    </location>
</feature>
<sequence>MASEKAKELAAKQKAEQKAEKLRKKNSDDPRDWGRVRQIVEAYKRTAEIDPSVTWWMLGVGLGVAAVIIVLGLLTQMAWWAYVPLALMAGLLGAMLILTRRVKFATIKRYEGQPGSAEVALQLLNNKKYSYDMGINANRQMDMVHRVVGPMGIVLIGEGSAGRVREMLNGEQRKHEQVSFGTPVTTLVLGNAGGQMKLGDLQKHIEKLPKALQPFQVAEVKQRIRALDAVRPKAPLPKGPMPTPKGLNRAMRGR</sequence>
<dbReference type="InterPro" id="IPR025445">
    <property type="entry name" value="DUF4191"/>
</dbReference>
<name>A0A6G7Y7V9_9ACTN</name>
<keyword evidence="2" id="KW-0812">Transmembrane</keyword>
<gene>
    <name evidence="3" type="ORF">G7070_12285</name>
</gene>
<proteinExistence type="predicted"/>
<organism evidence="3 4">
    <name type="scientific">Propioniciclava coleopterorum</name>
    <dbReference type="NCBI Taxonomy" id="2714937"/>
    <lineage>
        <taxon>Bacteria</taxon>
        <taxon>Bacillati</taxon>
        <taxon>Actinomycetota</taxon>
        <taxon>Actinomycetes</taxon>
        <taxon>Propionibacteriales</taxon>
        <taxon>Propionibacteriaceae</taxon>
        <taxon>Propioniciclava</taxon>
    </lineage>
</organism>